<organism evidence="3 4">
    <name type="scientific">Marasmiellus scandens</name>
    <dbReference type="NCBI Taxonomy" id="2682957"/>
    <lineage>
        <taxon>Eukaryota</taxon>
        <taxon>Fungi</taxon>
        <taxon>Dikarya</taxon>
        <taxon>Basidiomycota</taxon>
        <taxon>Agaricomycotina</taxon>
        <taxon>Agaricomycetes</taxon>
        <taxon>Agaricomycetidae</taxon>
        <taxon>Agaricales</taxon>
        <taxon>Marasmiineae</taxon>
        <taxon>Omphalotaceae</taxon>
        <taxon>Marasmiellus</taxon>
    </lineage>
</organism>
<comment type="caution">
    <text evidence="3">The sequence shown here is derived from an EMBL/GenBank/DDBJ whole genome shotgun (WGS) entry which is preliminary data.</text>
</comment>
<name>A0ABR1JBE1_9AGAR</name>
<dbReference type="EMBL" id="JBANRG010000022">
    <property type="protein sequence ID" value="KAK7455861.1"/>
    <property type="molecule type" value="Genomic_DNA"/>
</dbReference>
<keyword evidence="1" id="KW-0175">Coiled coil</keyword>
<proteinExistence type="predicted"/>
<accession>A0ABR1JBE1</accession>
<reference evidence="3 4" key="1">
    <citation type="submission" date="2024-01" db="EMBL/GenBank/DDBJ databases">
        <title>A draft genome for the cacao thread blight pathogen Marasmiellus scandens.</title>
        <authorList>
            <person name="Baruah I.K."/>
            <person name="Leung J."/>
            <person name="Bukari Y."/>
            <person name="Amoako-Attah I."/>
            <person name="Meinhardt L.W."/>
            <person name="Bailey B.A."/>
            <person name="Cohen S.P."/>
        </authorList>
    </citation>
    <scope>NUCLEOTIDE SEQUENCE [LARGE SCALE GENOMIC DNA]</scope>
    <source>
        <strain evidence="3 4">GH-19</strain>
    </source>
</reference>
<protein>
    <submittedName>
        <fullName evidence="3">Uncharacterized protein</fullName>
    </submittedName>
</protein>
<dbReference type="Proteomes" id="UP001498398">
    <property type="component" value="Unassembled WGS sequence"/>
</dbReference>
<evidence type="ECO:0000313" key="4">
    <source>
        <dbReference type="Proteomes" id="UP001498398"/>
    </source>
</evidence>
<evidence type="ECO:0000256" key="1">
    <source>
        <dbReference type="SAM" id="Coils"/>
    </source>
</evidence>
<keyword evidence="4" id="KW-1185">Reference proteome</keyword>
<gene>
    <name evidence="3" type="ORF">VKT23_010898</name>
</gene>
<feature type="coiled-coil region" evidence="1">
    <location>
        <begin position="151"/>
        <end position="178"/>
    </location>
</feature>
<evidence type="ECO:0000256" key="2">
    <source>
        <dbReference type="SAM" id="MobiDB-lite"/>
    </source>
</evidence>
<sequence>MGKKKSSANTPTNNGPFTLLTNDEFIQQATRISRNTPLADHFVGAVKAFIRNGSTPHALSAFWTAALSLTDLGSSLVIKEQEVYEHGLEEGQRVALIEAEEKRKLEVEQTKATTVEEVLTAIFGSGPILLPEDATASAWVLSKRFHRPVGYSDAERAMETVREQIEEEQKEMVERAQNMGYEEGRKSCLGEVEKRCAEAYSDGHRDGWKNGKGSGEVKEREAWESSGHVQVGKCSAGHQPKAPCLSTGISTDDNLPIRLFTHSATQTIPTPESKFDWFEDSDATFPAASINSPSPRDISVLRSSSSHPFGSLQRRIRRSQPRAHAPFFSNSTPRYPVFTRQHPFRIGPRKPVYTHPRPTRHTEDIDWIGDPRLKELSRILGELGWVRRS</sequence>
<feature type="region of interest" description="Disordered" evidence="2">
    <location>
        <begin position="288"/>
        <end position="332"/>
    </location>
</feature>
<evidence type="ECO:0000313" key="3">
    <source>
        <dbReference type="EMBL" id="KAK7455861.1"/>
    </source>
</evidence>